<keyword evidence="1" id="KW-0732">Signal</keyword>
<dbReference type="Gene3D" id="1.10.510.10">
    <property type="entry name" value="Transferase(Phosphotransferase) domain 1"/>
    <property type="match status" value="1"/>
</dbReference>
<sequence length="91" mass="10782">MDLDTNDTRKMRLTDWAYDCFTEAALDFLVNWEAEALNDIKKLKTYVIVSMWCIQEKLSLRPTMRKVAQMLQRVVEVQAPPWPISRVFVMK</sequence>
<keyword evidence="3" id="KW-1185">Reference proteome</keyword>
<evidence type="ECO:0000313" key="2">
    <source>
        <dbReference type="EMBL" id="GMN26567.1"/>
    </source>
</evidence>
<evidence type="ECO:0000256" key="1">
    <source>
        <dbReference type="ARBA" id="ARBA00022729"/>
    </source>
</evidence>
<gene>
    <name evidence="2" type="ORF">TIFTF001_001364</name>
</gene>
<protein>
    <submittedName>
        <fullName evidence="2">Uncharacterized protein</fullName>
    </submittedName>
</protein>
<dbReference type="AlphaFoldDB" id="A0AA87Z178"/>
<dbReference type="PANTHER" id="PTHR47976:SF15">
    <property type="entry name" value="G-TYPE LECTIN S-RECEPTOR-LIKE SERINE_THREONINE-PROTEIN KINASE RLK1"/>
    <property type="match status" value="1"/>
</dbReference>
<comment type="caution">
    <text evidence="2">The sequence shown here is derived from an EMBL/GenBank/DDBJ whole genome shotgun (WGS) entry which is preliminary data.</text>
</comment>
<dbReference type="Proteomes" id="UP001187192">
    <property type="component" value="Unassembled WGS sequence"/>
</dbReference>
<organism evidence="2 3">
    <name type="scientific">Ficus carica</name>
    <name type="common">Common fig</name>
    <dbReference type="NCBI Taxonomy" id="3494"/>
    <lineage>
        <taxon>Eukaryota</taxon>
        <taxon>Viridiplantae</taxon>
        <taxon>Streptophyta</taxon>
        <taxon>Embryophyta</taxon>
        <taxon>Tracheophyta</taxon>
        <taxon>Spermatophyta</taxon>
        <taxon>Magnoliopsida</taxon>
        <taxon>eudicotyledons</taxon>
        <taxon>Gunneridae</taxon>
        <taxon>Pentapetalae</taxon>
        <taxon>rosids</taxon>
        <taxon>fabids</taxon>
        <taxon>Rosales</taxon>
        <taxon>Moraceae</taxon>
        <taxon>Ficeae</taxon>
        <taxon>Ficus</taxon>
    </lineage>
</organism>
<accession>A0AA87Z178</accession>
<name>A0AA87Z178_FICCA</name>
<evidence type="ECO:0000313" key="3">
    <source>
        <dbReference type="Proteomes" id="UP001187192"/>
    </source>
</evidence>
<dbReference type="EMBL" id="BTGU01000001">
    <property type="protein sequence ID" value="GMN26567.1"/>
    <property type="molecule type" value="Genomic_DNA"/>
</dbReference>
<reference evidence="2" key="1">
    <citation type="submission" date="2023-07" db="EMBL/GenBank/DDBJ databases">
        <title>draft genome sequence of fig (Ficus carica).</title>
        <authorList>
            <person name="Takahashi T."/>
            <person name="Nishimura K."/>
        </authorList>
    </citation>
    <scope>NUCLEOTIDE SEQUENCE</scope>
</reference>
<dbReference type="PANTHER" id="PTHR47976">
    <property type="entry name" value="G-TYPE LECTIN S-RECEPTOR-LIKE SERINE/THREONINE-PROTEIN KINASE SD2-5"/>
    <property type="match status" value="1"/>
</dbReference>
<dbReference type="InterPro" id="IPR051343">
    <property type="entry name" value="G-type_lectin_kinases/EP1-like"/>
</dbReference>
<proteinExistence type="predicted"/>